<dbReference type="CDD" id="cd17534">
    <property type="entry name" value="REC_DC-like"/>
    <property type="match status" value="1"/>
</dbReference>
<dbReference type="EMBL" id="CP043875">
    <property type="protein sequence ID" value="WOF17329.1"/>
    <property type="molecule type" value="Genomic_DNA"/>
</dbReference>
<evidence type="ECO:0000313" key="5">
    <source>
        <dbReference type="Proteomes" id="UP001301797"/>
    </source>
</evidence>
<dbReference type="PANTHER" id="PTHR44591">
    <property type="entry name" value="STRESS RESPONSE REGULATOR PROTEIN 1"/>
    <property type="match status" value="1"/>
</dbReference>
<dbReference type="SUPFAM" id="SSF52172">
    <property type="entry name" value="CheY-like"/>
    <property type="match status" value="1"/>
</dbReference>
<dbReference type="AlphaFoldDB" id="A0AA97FFN7"/>
<dbReference type="InterPro" id="IPR011006">
    <property type="entry name" value="CheY-like_superfamily"/>
</dbReference>
<feature type="modified residue" description="4-aspartylphosphate" evidence="2">
    <location>
        <position position="55"/>
    </location>
</feature>
<gene>
    <name evidence="4" type="ORF">F1737_08290</name>
</gene>
<dbReference type="SMART" id="SM00448">
    <property type="entry name" value="REC"/>
    <property type="match status" value="1"/>
</dbReference>
<organism evidence="4 5">
    <name type="scientific">Methanochimaera problematica</name>
    <dbReference type="NCBI Taxonomy" id="2609417"/>
    <lineage>
        <taxon>Archaea</taxon>
        <taxon>Methanobacteriati</taxon>
        <taxon>Methanobacteriota</taxon>
        <taxon>Stenosarchaea group</taxon>
        <taxon>Methanomicrobia</taxon>
        <taxon>Methanomicrobiales</taxon>
        <taxon>Methanomicrobiaceae</taxon>
        <taxon>Methanochimaera</taxon>
    </lineage>
</organism>
<keyword evidence="5" id="KW-1185">Reference proteome</keyword>
<dbReference type="GO" id="GO:0000160">
    <property type="term" value="P:phosphorelay signal transduction system"/>
    <property type="evidence" value="ECO:0007669"/>
    <property type="project" value="InterPro"/>
</dbReference>
<dbReference type="Proteomes" id="UP001301797">
    <property type="component" value="Chromosome"/>
</dbReference>
<dbReference type="PROSITE" id="PS50110">
    <property type="entry name" value="RESPONSE_REGULATORY"/>
    <property type="match status" value="1"/>
</dbReference>
<evidence type="ECO:0000259" key="3">
    <source>
        <dbReference type="PROSITE" id="PS50110"/>
    </source>
</evidence>
<dbReference type="PANTHER" id="PTHR44591:SF3">
    <property type="entry name" value="RESPONSE REGULATORY DOMAIN-CONTAINING PROTEIN"/>
    <property type="match status" value="1"/>
</dbReference>
<reference evidence="4 5" key="1">
    <citation type="submission" date="2019-09" db="EMBL/GenBank/DDBJ databases">
        <title>The complete genome of Methanoplanus sp. FWC-SCC4.</title>
        <authorList>
            <person name="Chen S.-C."/>
            <person name="Zhou Y.-Z."/>
            <person name="Lai M.-C."/>
        </authorList>
    </citation>
    <scope>NUCLEOTIDE SEQUENCE [LARGE SCALE GENOMIC DNA]</scope>
    <source>
        <strain evidence="4 5">FWC-SCC4</strain>
    </source>
</reference>
<dbReference type="InterPro" id="IPR050595">
    <property type="entry name" value="Bact_response_regulator"/>
</dbReference>
<dbReference type="InterPro" id="IPR001789">
    <property type="entry name" value="Sig_transdc_resp-reg_receiver"/>
</dbReference>
<evidence type="ECO:0000256" key="1">
    <source>
        <dbReference type="ARBA" id="ARBA00022553"/>
    </source>
</evidence>
<evidence type="ECO:0000256" key="2">
    <source>
        <dbReference type="PROSITE-ProRule" id="PRU00169"/>
    </source>
</evidence>
<dbReference type="Pfam" id="PF00072">
    <property type="entry name" value="Response_reg"/>
    <property type="match status" value="1"/>
</dbReference>
<evidence type="ECO:0000313" key="4">
    <source>
        <dbReference type="EMBL" id="WOF17329.1"/>
    </source>
</evidence>
<dbReference type="KEGG" id="mefw:F1737_08290"/>
<protein>
    <submittedName>
        <fullName evidence="4">Response regulator</fullName>
    </submittedName>
</protein>
<keyword evidence="1 2" id="KW-0597">Phosphoprotein</keyword>
<name>A0AA97FFN7_9EURY</name>
<proteinExistence type="predicted"/>
<dbReference type="Gene3D" id="3.40.50.2300">
    <property type="match status" value="1"/>
</dbReference>
<accession>A0AA97FFN7</accession>
<sequence length="123" mass="13828">MSGIKILIVEDDEIVSDLIQWRLKEMGYGNYEVAMTGEDGVLAVGKYLPDLVLMDITLPGEIDGIEAVHQIKKVYPDIPVIYLSSHMEDEIISRAIETKPSGYITKPFEDFELKMAIKIALNK</sequence>
<feature type="domain" description="Response regulatory" evidence="3">
    <location>
        <begin position="5"/>
        <end position="121"/>
    </location>
</feature>